<feature type="compositionally biased region" description="Polar residues" evidence="6">
    <location>
        <begin position="452"/>
        <end position="463"/>
    </location>
</feature>
<dbReference type="GO" id="GO:0016705">
    <property type="term" value="F:oxidoreductase activity, acting on paired donors, with incorporation or reduction of molecular oxygen"/>
    <property type="evidence" value="ECO:0007669"/>
    <property type="project" value="InterPro"/>
</dbReference>
<keyword evidence="1" id="KW-0285">Flavoprotein</keyword>
<reference evidence="8 9" key="1">
    <citation type="submission" date="2019-07" db="EMBL/GenBank/DDBJ databases">
        <title>Venturia inaequalis Genome Resource.</title>
        <authorList>
            <person name="Lichtner F.J."/>
        </authorList>
    </citation>
    <scope>NUCLEOTIDE SEQUENCE [LARGE SCALE GENOMIC DNA]</scope>
    <source>
        <strain evidence="8 9">DMI_063113</strain>
    </source>
</reference>
<dbReference type="Gene3D" id="3.20.20.30">
    <property type="entry name" value="Luciferase-like domain"/>
    <property type="match status" value="1"/>
</dbReference>
<dbReference type="PIRSF" id="PIRSF000337">
    <property type="entry name" value="NTA_MOA"/>
    <property type="match status" value="1"/>
</dbReference>
<comment type="caution">
    <text evidence="8">The sequence shown here is derived from an EMBL/GenBank/DDBJ whole genome shotgun (WGS) entry which is preliminary data.</text>
</comment>
<dbReference type="GO" id="GO:0004497">
    <property type="term" value="F:monooxygenase activity"/>
    <property type="evidence" value="ECO:0007669"/>
    <property type="project" value="UniProtKB-KW"/>
</dbReference>
<sequence length="515" mass="56563">MASGQWKSPDDNTKSKDTLEYYQWMAKLAEKGKITSIFFADVYGGHESFQGSMAPTFKSGSGVATLDPVVVVSAMAAVTKSVSFAITGSTSYIKPYIIARTWSTLDHMTRGRIAWNVVTSYSNSAAKAMGLDAVVPTLERYAAAQEFMELIYQLWEKSWDDGAAKWQASPEVAYDAEKIHRIEYLGKYHKFSGYGQVHPSPQRTPVLFQAGASKSGINFAGNHAEGIYTDISTIPELKAYTQKIRAAAVSHNRDPSTIKIFAGMMPYLGKTLEEAQAKYDRAHALKSVNSGMVKFSGYTGIDLSQYPIDEPFKFEGKPADNTITGVINNLKTATENDGEWTPRRLGELMALGGTTPAPVGTAEMVADVFEEWFRETDIDGFNIVYVSNPGNYEDVVELLVPELQRRGVYWMDYPVVGGTFRENLQGKPGNSFLDPTHPGAKYRKAKDGGDSANGNESTRNGSTAGKKKFLKLSHYLESSVGLANEISGEIGADEPARLIQPRYAFSPSVFPPLWN</sequence>
<evidence type="ECO:0000256" key="6">
    <source>
        <dbReference type="SAM" id="MobiDB-lite"/>
    </source>
</evidence>
<keyword evidence="2" id="KW-0288">FMN</keyword>
<dbReference type="EMBL" id="WNWR01000008">
    <property type="protein sequence ID" value="KAE9994361.1"/>
    <property type="molecule type" value="Genomic_DNA"/>
</dbReference>
<dbReference type="Proteomes" id="UP000490939">
    <property type="component" value="Unassembled WGS sequence"/>
</dbReference>
<evidence type="ECO:0000256" key="3">
    <source>
        <dbReference type="ARBA" id="ARBA00023002"/>
    </source>
</evidence>
<evidence type="ECO:0000313" key="9">
    <source>
        <dbReference type="Proteomes" id="UP000490939"/>
    </source>
</evidence>
<keyword evidence="9" id="KW-1185">Reference proteome</keyword>
<evidence type="ECO:0000256" key="5">
    <source>
        <dbReference type="ARBA" id="ARBA00033748"/>
    </source>
</evidence>
<dbReference type="SUPFAM" id="SSF51679">
    <property type="entry name" value="Bacterial luciferase-like"/>
    <property type="match status" value="1"/>
</dbReference>
<dbReference type="InterPro" id="IPR011251">
    <property type="entry name" value="Luciferase-like_dom"/>
</dbReference>
<evidence type="ECO:0000259" key="7">
    <source>
        <dbReference type="Pfam" id="PF00296"/>
    </source>
</evidence>
<comment type="similarity">
    <text evidence="5">Belongs to the NtaA/SnaA/DszA monooxygenase family.</text>
</comment>
<dbReference type="InterPro" id="IPR016215">
    <property type="entry name" value="NTA_MOA"/>
</dbReference>
<evidence type="ECO:0000256" key="4">
    <source>
        <dbReference type="ARBA" id="ARBA00023033"/>
    </source>
</evidence>
<gene>
    <name evidence="8" type="ORF">EG327_010801</name>
</gene>
<dbReference type="Pfam" id="PF00296">
    <property type="entry name" value="Bac_luciferase"/>
    <property type="match status" value="1"/>
</dbReference>
<protein>
    <recommendedName>
        <fullName evidence="7">Luciferase-like domain-containing protein</fullName>
    </recommendedName>
</protein>
<dbReference type="InterPro" id="IPR051260">
    <property type="entry name" value="Diverse_substr_monoxygenases"/>
</dbReference>
<keyword evidence="3" id="KW-0560">Oxidoreductase</keyword>
<name>A0A8H3ZJP4_VENIN</name>
<feature type="domain" description="Luciferase-like" evidence="7">
    <location>
        <begin position="11"/>
        <end position="376"/>
    </location>
</feature>
<dbReference type="InterPro" id="IPR036661">
    <property type="entry name" value="Luciferase-like_sf"/>
</dbReference>
<accession>A0A8H3ZJP4</accession>
<dbReference type="PANTHER" id="PTHR30011">
    <property type="entry name" value="ALKANESULFONATE MONOOXYGENASE-RELATED"/>
    <property type="match status" value="1"/>
</dbReference>
<dbReference type="AlphaFoldDB" id="A0A8H3ZJP4"/>
<evidence type="ECO:0000256" key="2">
    <source>
        <dbReference type="ARBA" id="ARBA00022643"/>
    </source>
</evidence>
<organism evidence="8 9">
    <name type="scientific">Venturia inaequalis</name>
    <name type="common">Apple scab fungus</name>
    <dbReference type="NCBI Taxonomy" id="5025"/>
    <lineage>
        <taxon>Eukaryota</taxon>
        <taxon>Fungi</taxon>
        <taxon>Dikarya</taxon>
        <taxon>Ascomycota</taxon>
        <taxon>Pezizomycotina</taxon>
        <taxon>Dothideomycetes</taxon>
        <taxon>Pleosporomycetidae</taxon>
        <taxon>Venturiales</taxon>
        <taxon>Venturiaceae</taxon>
        <taxon>Venturia</taxon>
    </lineage>
</organism>
<evidence type="ECO:0000256" key="1">
    <source>
        <dbReference type="ARBA" id="ARBA00022630"/>
    </source>
</evidence>
<dbReference type="PANTHER" id="PTHR30011:SF16">
    <property type="entry name" value="C2H2 FINGER DOMAIN TRANSCRIPTION FACTOR (EUROFUNG)-RELATED"/>
    <property type="match status" value="1"/>
</dbReference>
<evidence type="ECO:0000313" key="8">
    <source>
        <dbReference type="EMBL" id="KAE9994361.1"/>
    </source>
</evidence>
<keyword evidence="4" id="KW-0503">Monooxygenase</keyword>
<proteinExistence type="inferred from homology"/>
<dbReference type="NCBIfam" id="TIGR03860">
    <property type="entry name" value="FMN_nitrolo"/>
    <property type="match status" value="1"/>
</dbReference>
<feature type="region of interest" description="Disordered" evidence="6">
    <location>
        <begin position="424"/>
        <end position="464"/>
    </location>
</feature>